<accession>A0A1I5MGF0</accession>
<dbReference type="Pfam" id="PF13672">
    <property type="entry name" value="PP2C_2"/>
    <property type="match status" value="1"/>
</dbReference>
<evidence type="ECO:0000313" key="3">
    <source>
        <dbReference type="Proteomes" id="UP000183413"/>
    </source>
</evidence>
<proteinExistence type="predicted"/>
<name>A0A1I5MGF0_9ACTN</name>
<dbReference type="InterPro" id="IPR036457">
    <property type="entry name" value="PPM-type-like_dom_sf"/>
</dbReference>
<dbReference type="eggNOG" id="COG0631">
    <property type="taxonomic scope" value="Bacteria"/>
</dbReference>
<dbReference type="Proteomes" id="UP000183413">
    <property type="component" value="Unassembled WGS sequence"/>
</dbReference>
<organism evidence="2 3">
    <name type="scientific">Actinomadura madurae</name>
    <dbReference type="NCBI Taxonomy" id="1993"/>
    <lineage>
        <taxon>Bacteria</taxon>
        <taxon>Bacillati</taxon>
        <taxon>Actinomycetota</taxon>
        <taxon>Actinomycetes</taxon>
        <taxon>Streptosporangiales</taxon>
        <taxon>Thermomonosporaceae</taxon>
        <taxon>Actinomadura</taxon>
    </lineage>
</organism>
<dbReference type="Gene3D" id="3.60.40.10">
    <property type="entry name" value="PPM-type phosphatase domain"/>
    <property type="match status" value="1"/>
</dbReference>
<feature type="domain" description="PPM-type phosphatase" evidence="1">
    <location>
        <begin position="43"/>
        <end position="229"/>
    </location>
</feature>
<dbReference type="InParanoid" id="A0A1I5MGF0"/>
<dbReference type="RefSeq" id="WP_075022903.1">
    <property type="nucleotide sequence ID" value="NZ_FOVH01000011.1"/>
</dbReference>
<dbReference type="AlphaFoldDB" id="A0A1I5MGF0"/>
<dbReference type="SUPFAM" id="SSF81606">
    <property type="entry name" value="PP2C-like"/>
    <property type="match status" value="1"/>
</dbReference>
<sequence length="269" mass="29315">MTGTVTAVEGRVSVLGVAKGARDAEGIEDACWPPEPVSAAGPVVRLALADGVSDSYRPGPWARDLVRAFGTRAPLRATTDPAEFAEVLRRQCAAWAPRLRGYVRDEREGRRLPWWEKRKLRAGSAATVLVVCVCGDGVWTAAALGDTCVFHVSRDGRAARAFPLDDADGFDSAPPTVASADTDWATVRRNIRLHQGSWRSGDRFFLASDALAEWALQRHARHGDPWRELDEAVDAGDADAGEFARWVAERRTAGAMRDDDVSVIRLVLK</sequence>
<keyword evidence="3" id="KW-1185">Reference proteome</keyword>
<reference evidence="2 3" key="1">
    <citation type="submission" date="2016-10" db="EMBL/GenBank/DDBJ databases">
        <authorList>
            <person name="de Groot N.N."/>
        </authorList>
    </citation>
    <scope>NUCLEOTIDE SEQUENCE [LARGE SCALE GENOMIC DNA]</scope>
    <source>
        <strain evidence="2 3">DSM 43067</strain>
    </source>
</reference>
<protein>
    <submittedName>
        <fullName evidence="2">Protein phosphatase 2C</fullName>
    </submittedName>
</protein>
<evidence type="ECO:0000259" key="1">
    <source>
        <dbReference type="Pfam" id="PF13672"/>
    </source>
</evidence>
<dbReference type="EMBL" id="FOVH01000011">
    <property type="protein sequence ID" value="SFP08593.1"/>
    <property type="molecule type" value="Genomic_DNA"/>
</dbReference>
<evidence type="ECO:0000313" key="2">
    <source>
        <dbReference type="EMBL" id="SFP08593.1"/>
    </source>
</evidence>
<gene>
    <name evidence="2" type="ORF">SAMN04489713_111285</name>
</gene>
<dbReference type="InterPro" id="IPR001932">
    <property type="entry name" value="PPM-type_phosphatase-like_dom"/>
</dbReference>
<dbReference type="STRING" id="1993.SAMN04489713_111285"/>